<evidence type="ECO:0000259" key="7">
    <source>
        <dbReference type="Pfam" id="PF18052"/>
    </source>
</evidence>
<dbReference type="GO" id="GO:0005524">
    <property type="term" value="F:ATP binding"/>
    <property type="evidence" value="ECO:0007669"/>
    <property type="project" value="UniProtKB-KW"/>
</dbReference>
<dbReference type="Gene3D" id="1.20.5.4130">
    <property type="match status" value="1"/>
</dbReference>
<proteinExistence type="predicted"/>
<dbReference type="Gene3D" id="1.10.8.430">
    <property type="entry name" value="Helical domain of apoptotic protease-activating factors"/>
    <property type="match status" value="1"/>
</dbReference>
<dbReference type="InterPro" id="IPR002182">
    <property type="entry name" value="NB-ARC"/>
</dbReference>
<feature type="region of interest" description="Disordered" evidence="5">
    <location>
        <begin position="161"/>
        <end position="180"/>
    </location>
</feature>
<evidence type="ECO:0000256" key="4">
    <source>
        <dbReference type="ARBA" id="ARBA00022840"/>
    </source>
</evidence>
<feature type="compositionally biased region" description="Low complexity" evidence="5">
    <location>
        <begin position="165"/>
        <end position="176"/>
    </location>
</feature>
<feature type="domain" description="Disease resistance protein winged helix" evidence="8">
    <location>
        <begin position="448"/>
        <end position="516"/>
    </location>
</feature>
<comment type="caution">
    <text evidence="9">The sequence shown here is derived from an EMBL/GenBank/DDBJ whole genome shotgun (WGS) entry which is preliminary data.</text>
</comment>
<dbReference type="FunFam" id="3.40.50.300:FF:001091">
    <property type="entry name" value="Probable disease resistance protein At1g61300"/>
    <property type="match status" value="1"/>
</dbReference>
<dbReference type="InterPro" id="IPR041118">
    <property type="entry name" value="Rx_N"/>
</dbReference>
<dbReference type="InterPro" id="IPR001611">
    <property type="entry name" value="Leu-rich_rpt"/>
</dbReference>
<evidence type="ECO:0000259" key="8">
    <source>
        <dbReference type="Pfam" id="PF23559"/>
    </source>
</evidence>
<dbReference type="Pfam" id="PF13855">
    <property type="entry name" value="LRR_8"/>
    <property type="match status" value="1"/>
</dbReference>
<organism evidence="9 10">
    <name type="scientific">Stephania japonica</name>
    <dbReference type="NCBI Taxonomy" id="461633"/>
    <lineage>
        <taxon>Eukaryota</taxon>
        <taxon>Viridiplantae</taxon>
        <taxon>Streptophyta</taxon>
        <taxon>Embryophyta</taxon>
        <taxon>Tracheophyta</taxon>
        <taxon>Spermatophyta</taxon>
        <taxon>Magnoliopsida</taxon>
        <taxon>Ranunculales</taxon>
        <taxon>Menispermaceae</taxon>
        <taxon>Menispermoideae</taxon>
        <taxon>Cissampelideae</taxon>
        <taxon>Stephania</taxon>
    </lineage>
</organism>
<evidence type="ECO:0000256" key="3">
    <source>
        <dbReference type="ARBA" id="ARBA00022821"/>
    </source>
</evidence>
<dbReference type="InterPro" id="IPR036388">
    <property type="entry name" value="WH-like_DNA-bd_sf"/>
</dbReference>
<dbReference type="PANTHER" id="PTHR36766">
    <property type="entry name" value="PLANT BROAD-SPECTRUM MILDEW RESISTANCE PROTEIN RPW8"/>
    <property type="match status" value="1"/>
</dbReference>
<dbReference type="CDD" id="cd14798">
    <property type="entry name" value="RX-CC_like"/>
    <property type="match status" value="1"/>
</dbReference>
<dbReference type="GO" id="GO:0051707">
    <property type="term" value="P:response to other organism"/>
    <property type="evidence" value="ECO:0007669"/>
    <property type="project" value="UniProtKB-ARBA"/>
</dbReference>
<dbReference type="FunFam" id="1.10.10.10:FF:000322">
    <property type="entry name" value="Probable disease resistance protein At1g63360"/>
    <property type="match status" value="1"/>
</dbReference>
<protein>
    <submittedName>
        <fullName evidence="9">Uncharacterized protein</fullName>
    </submittedName>
</protein>
<dbReference type="Pfam" id="PF18052">
    <property type="entry name" value="Rx_N"/>
    <property type="match status" value="1"/>
</dbReference>
<dbReference type="PANTHER" id="PTHR36766:SF70">
    <property type="entry name" value="DISEASE RESISTANCE PROTEIN RGA4"/>
    <property type="match status" value="1"/>
</dbReference>
<dbReference type="Proteomes" id="UP001417504">
    <property type="component" value="Unassembled WGS sequence"/>
</dbReference>
<gene>
    <name evidence="9" type="ORF">Sjap_008240</name>
</gene>
<dbReference type="EMBL" id="JBBNAE010000003">
    <property type="protein sequence ID" value="KAK9137646.1"/>
    <property type="molecule type" value="Genomic_DNA"/>
</dbReference>
<keyword evidence="4" id="KW-0067">ATP-binding</keyword>
<dbReference type="Pfam" id="PF23559">
    <property type="entry name" value="WHD_DRP"/>
    <property type="match status" value="1"/>
</dbReference>
<dbReference type="Gene3D" id="3.80.10.10">
    <property type="entry name" value="Ribonuclease Inhibitor"/>
    <property type="match status" value="1"/>
</dbReference>
<evidence type="ECO:0000313" key="10">
    <source>
        <dbReference type="Proteomes" id="UP001417504"/>
    </source>
</evidence>
<keyword evidence="10" id="KW-1185">Reference proteome</keyword>
<sequence length="680" mass="77907">MAEIVAGPLIEMLISSIQREITLVWVVKTEVMKLSKTLSAIRDVLADAEEKQIKDKKVRDWLIKLKDVAYDAQDVLDDWATDELDLVRVQPDQSDEQSKDCTNVRVRYSFQSFFDYLKRLIFYYKIAKNIKESRERFDGIVKEMSDFSLIKKSMDVEGSVVPRQSISSGRETSSTSAEPQIYGRETDKENFVKRLLENINNEHAVSVCPIVGIGGLGKTTLAQFVYNDDRIQKHFDVKIWICVSDDFNVKKLLKKVIEAVIKSRYELDDLDLIQNEVKKKLKKKRFLLVLDDVWSDKQEEWNSLMSSLTVGAQGSSVIVTTRLDLTSIRGINLEPYQLDGLSEGDCWALFRTYAFGVGKEEKPSLKKIGKEIIKKCGGLPLAVKALGSLLWFKDEDTQWEAVRDNKIWELEEQEEELGTKGPKILPALRLSYNNLSSRARQCFGYCCLFPKDYEMRKEDLIHLWLANDLLHLRNMEPNEVGKIVFDELKSHSFLQIVEEQNFVIKFKIHDLLHDLASSVMKKEHSLFEVEVGMPPNTTINCSIQDDEIKTRHVSLILLRPSKSSSVDVSSIHQFFSPHQRHLRTLLLISNLYGHADPRLASDFISVISGQKNLRWLMIDEWRGEISLPPSFGDKLKHLRYLSFSGCGISSLHGESFSGMKNLQILDLSGNLSLELYRLNG</sequence>
<dbReference type="InterPro" id="IPR042197">
    <property type="entry name" value="Apaf_helical"/>
</dbReference>
<accession>A0AAP0JP44</accession>
<dbReference type="InterPro" id="IPR032675">
    <property type="entry name" value="LRR_dom_sf"/>
</dbReference>
<evidence type="ECO:0000256" key="1">
    <source>
        <dbReference type="ARBA" id="ARBA00022737"/>
    </source>
</evidence>
<dbReference type="GO" id="GO:0043531">
    <property type="term" value="F:ADP binding"/>
    <property type="evidence" value="ECO:0007669"/>
    <property type="project" value="InterPro"/>
</dbReference>
<evidence type="ECO:0000256" key="2">
    <source>
        <dbReference type="ARBA" id="ARBA00022741"/>
    </source>
</evidence>
<dbReference type="GO" id="GO:0006952">
    <property type="term" value="P:defense response"/>
    <property type="evidence" value="ECO:0007669"/>
    <property type="project" value="UniProtKB-KW"/>
</dbReference>
<evidence type="ECO:0000313" key="9">
    <source>
        <dbReference type="EMBL" id="KAK9137646.1"/>
    </source>
</evidence>
<dbReference type="AlphaFoldDB" id="A0AAP0JP44"/>
<dbReference type="SUPFAM" id="SSF52058">
    <property type="entry name" value="L domain-like"/>
    <property type="match status" value="1"/>
</dbReference>
<feature type="domain" description="NB-ARC" evidence="6">
    <location>
        <begin position="186"/>
        <end position="355"/>
    </location>
</feature>
<reference evidence="9 10" key="1">
    <citation type="submission" date="2024-01" db="EMBL/GenBank/DDBJ databases">
        <title>Genome assemblies of Stephania.</title>
        <authorList>
            <person name="Yang L."/>
        </authorList>
    </citation>
    <scope>NUCLEOTIDE SEQUENCE [LARGE SCALE GENOMIC DNA]</scope>
    <source>
        <strain evidence="9">QJT</strain>
        <tissue evidence="9">Leaf</tissue>
    </source>
</reference>
<feature type="domain" description="Disease resistance N-terminal" evidence="7">
    <location>
        <begin position="7"/>
        <end position="84"/>
    </location>
</feature>
<dbReference type="InterPro" id="IPR058922">
    <property type="entry name" value="WHD_DRP"/>
</dbReference>
<dbReference type="PRINTS" id="PR00364">
    <property type="entry name" value="DISEASERSIST"/>
</dbReference>
<dbReference type="Gene3D" id="3.40.50.300">
    <property type="entry name" value="P-loop containing nucleotide triphosphate hydrolases"/>
    <property type="match status" value="1"/>
</dbReference>
<keyword evidence="3" id="KW-0611">Plant defense</keyword>
<dbReference type="InterPro" id="IPR038005">
    <property type="entry name" value="RX-like_CC"/>
</dbReference>
<dbReference type="Pfam" id="PF00931">
    <property type="entry name" value="NB-ARC"/>
    <property type="match status" value="1"/>
</dbReference>
<dbReference type="InterPro" id="IPR027417">
    <property type="entry name" value="P-loop_NTPase"/>
</dbReference>
<evidence type="ECO:0000256" key="5">
    <source>
        <dbReference type="SAM" id="MobiDB-lite"/>
    </source>
</evidence>
<keyword evidence="2" id="KW-0547">Nucleotide-binding</keyword>
<dbReference type="Gene3D" id="1.10.10.10">
    <property type="entry name" value="Winged helix-like DNA-binding domain superfamily/Winged helix DNA-binding domain"/>
    <property type="match status" value="1"/>
</dbReference>
<evidence type="ECO:0000259" key="6">
    <source>
        <dbReference type="Pfam" id="PF00931"/>
    </source>
</evidence>
<keyword evidence="1" id="KW-0677">Repeat</keyword>
<name>A0AAP0JP44_9MAGN</name>
<dbReference type="SUPFAM" id="SSF52540">
    <property type="entry name" value="P-loop containing nucleoside triphosphate hydrolases"/>
    <property type="match status" value="1"/>
</dbReference>